<dbReference type="GO" id="GO:0005794">
    <property type="term" value="C:Golgi apparatus"/>
    <property type="evidence" value="ECO:0007669"/>
    <property type="project" value="UniProtKB-ARBA"/>
</dbReference>
<dbReference type="PANTHER" id="PTHR10663:SF388">
    <property type="entry name" value="GOLGI-SPECIFIC BREFELDIN A-RESISTANCE GUANINE NUCLEOTIDE EXCHANGE FACTOR 1"/>
    <property type="match status" value="1"/>
</dbReference>
<sequence>MHSTDITGSSATLSLSPKHVLLSEVLSVTSMMRRNSRWALSTPSYPSRDPALASSLGLRISKIAPNTYHSGRGNTEQELMAGFQDLKRLVKDIEDVHSLPLSTLLSPFLAIIRSSLSTGPITSTALTALHNFFLCGLFSPASVSLQATLAELSSSLSSCKFEASDSSGDEVVLLKIMTVISDAMCGSIGRTLGDIEICEMLETVLTTSCQMRLSEILRRSAEGTLHQLVRTVFARLHELDPEAEEQKVADVDDSEGGEMKMSVSTTGPVVQSQETSPPGEQDGSIPEGNEVQAPEESVPPEQLEERQPETPSAPRIPYGLPSILELLRVLINILDPNDQAHTDSTRLTALRTLNVALEATGARICAYPSLSALILDHGCKFLFQLARSDHPVVLQSSLRAITTMFETMRPKLKLQHELFLAFTIDRLTPAPITKEFDSEPEGVG</sequence>
<evidence type="ECO:0000259" key="2">
    <source>
        <dbReference type="Pfam" id="PF12783"/>
    </source>
</evidence>
<organism evidence="3">
    <name type="scientific">Ganoderma boninense</name>
    <dbReference type="NCBI Taxonomy" id="34458"/>
    <lineage>
        <taxon>Eukaryota</taxon>
        <taxon>Fungi</taxon>
        <taxon>Dikarya</taxon>
        <taxon>Basidiomycota</taxon>
        <taxon>Agaricomycotina</taxon>
        <taxon>Agaricomycetes</taxon>
        <taxon>Polyporales</taxon>
        <taxon>Polyporaceae</taxon>
        <taxon>Ganoderma</taxon>
    </lineage>
</organism>
<dbReference type="InterPro" id="IPR032691">
    <property type="entry name" value="Mon2/Sec7/BIG1-like_HUS"/>
</dbReference>
<feature type="region of interest" description="Disordered" evidence="1">
    <location>
        <begin position="243"/>
        <end position="316"/>
    </location>
</feature>
<dbReference type="InterPro" id="IPR016024">
    <property type="entry name" value="ARM-type_fold"/>
</dbReference>
<evidence type="ECO:0000313" key="3">
    <source>
        <dbReference type="EMBL" id="VWO98738.1"/>
    </source>
</evidence>
<proteinExistence type="predicted"/>
<dbReference type="PANTHER" id="PTHR10663">
    <property type="entry name" value="GUANYL-NUCLEOTIDE EXCHANGE FACTOR"/>
    <property type="match status" value="1"/>
</dbReference>
<accession>A0A5K1JZS1</accession>
<feature type="domain" description="Mon2/Sec7/BIG1-like HUS" evidence="2">
    <location>
        <begin position="323"/>
        <end position="427"/>
    </location>
</feature>
<protein>
    <submittedName>
        <fullName evidence="3">PUM-HD domain-containing protein</fullName>
    </submittedName>
</protein>
<dbReference type="AlphaFoldDB" id="A0A5K1JZS1"/>
<name>A0A5K1JZS1_9APHY</name>
<dbReference type="Pfam" id="PF12783">
    <property type="entry name" value="Sec7-like_HUS"/>
    <property type="match status" value="1"/>
</dbReference>
<dbReference type="SUPFAM" id="SSF48371">
    <property type="entry name" value="ARM repeat"/>
    <property type="match status" value="1"/>
</dbReference>
<dbReference type="EMBL" id="LR727141">
    <property type="protein sequence ID" value="VWO98738.1"/>
    <property type="molecule type" value="Genomic_DNA"/>
</dbReference>
<reference evidence="3" key="1">
    <citation type="submission" date="2019-10" db="EMBL/GenBank/DDBJ databases">
        <authorList>
            <person name="Nor Muhammad N."/>
        </authorList>
    </citation>
    <scope>NUCLEOTIDE SEQUENCE</scope>
</reference>
<gene>
    <name evidence="3" type="primary">G4N3K2</name>
</gene>
<evidence type="ECO:0000256" key="1">
    <source>
        <dbReference type="SAM" id="MobiDB-lite"/>
    </source>
</evidence>
<feature type="compositionally biased region" description="Polar residues" evidence="1">
    <location>
        <begin position="262"/>
        <end position="278"/>
    </location>
</feature>